<comment type="caution">
    <text evidence="2">The sequence shown here is derived from an EMBL/GenBank/DDBJ whole genome shotgun (WGS) entry which is preliminary data.</text>
</comment>
<organism evidence="2 3">
    <name type="scientific">Rhinopithecimicrobium faecis</name>
    <dbReference type="NCBI Taxonomy" id="2820698"/>
    <lineage>
        <taxon>Bacteria</taxon>
        <taxon>Pseudomonadati</taxon>
        <taxon>Bacteroidota</taxon>
        <taxon>Sphingobacteriia</taxon>
        <taxon>Sphingobacteriales</taxon>
        <taxon>Sphingobacteriaceae</taxon>
        <taxon>Rhinopithecimicrobium</taxon>
    </lineage>
</organism>
<keyword evidence="3" id="KW-1185">Reference proteome</keyword>
<feature type="chain" id="PRO_5035745670" evidence="1">
    <location>
        <begin position="29"/>
        <end position="347"/>
    </location>
</feature>
<dbReference type="PROSITE" id="PS51257">
    <property type="entry name" value="PROKAR_LIPOPROTEIN"/>
    <property type="match status" value="1"/>
</dbReference>
<feature type="signal peptide" evidence="1">
    <location>
        <begin position="1"/>
        <end position="28"/>
    </location>
</feature>
<dbReference type="EMBL" id="JAGKSB010000005">
    <property type="protein sequence ID" value="MBP3943001.1"/>
    <property type="molecule type" value="Genomic_DNA"/>
</dbReference>
<accession>A0A8T4HE57</accession>
<name>A0A8T4HE57_9SPHI</name>
<dbReference type="AlphaFoldDB" id="A0A8T4HE57"/>
<keyword evidence="1" id="KW-0732">Signal</keyword>
<dbReference type="Pfam" id="PF16398">
    <property type="entry name" value="DUF5007"/>
    <property type="match status" value="1"/>
</dbReference>
<dbReference type="RefSeq" id="WP_353546490.1">
    <property type="nucleotide sequence ID" value="NZ_JAGKSB010000005.1"/>
</dbReference>
<protein>
    <submittedName>
        <fullName evidence="2">DUF5007 domain-containing protein</fullName>
    </submittedName>
</protein>
<evidence type="ECO:0000313" key="3">
    <source>
        <dbReference type="Proteomes" id="UP000679691"/>
    </source>
</evidence>
<proteinExistence type="predicted"/>
<sequence length="347" mass="39431">MHSFLSRSFKPLLIALSCVSLFSVSCNMLPDDLDALGDDTRFNTRIYSPTLGRNTLFDQNFNAGNSSKPLALSIVNIRRSNGDPAPELTNTYPVKVWKKQYTGEEKTLAEIEEKRAIEYRPAFEIQKHSGNFNMWNIGPNESIKTEPDSGYIFDVEVSNSGGRRYERGLKLKPQKARPYEPSIYHPVSGVAPNSFVFPNRMILMYSDRDMSFVNPSSVHIFFTKDVDNKAPGSTLTFSFVDSVNNYVDPMKFNQVKWEELIHGFNHRFVGKKVVYDVAYPMPLVALPTKYTTADGLKASVFFSFDRIGYAGLRDIGGVGLDFAIFEEGHWEIQFRFTEALPKFENEQ</sequence>
<dbReference type="InterPro" id="IPR032173">
    <property type="entry name" value="DUF5007"/>
</dbReference>
<evidence type="ECO:0000313" key="2">
    <source>
        <dbReference type="EMBL" id="MBP3943001.1"/>
    </source>
</evidence>
<evidence type="ECO:0000256" key="1">
    <source>
        <dbReference type="SAM" id="SignalP"/>
    </source>
</evidence>
<dbReference type="Proteomes" id="UP000679691">
    <property type="component" value="Unassembled WGS sequence"/>
</dbReference>
<gene>
    <name evidence="2" type="ORF">J5U18_05390</name>
</gene>
<reference evidence="2" key="1">
    <citation type="submission" date="2021-03" db="EMBL/GenBank/DDBJ databases">
        <authorList>
            <person name="Lu T."/>
            <person name="Wang Q."/>
            <person name="Han X."/>
        </authorList>
    </citation>
    <scope>NUCLEOTIDE SEQUENCE</scope>
    <source>
        <strain evidence="2">WQ 2009</strain>
    </source>
</reference>